<evidence type="ECO:0008006" key="3">
    <source>
        <dbReference type="Google" id="ProtNLM"/>
    </source>
</evidence>
<keyword evidence="2" id="KW-1185">Reference proteome</keyword>
<proteinExistence type="predicted"/>
<organism evidence="1 2">
    <name type="scientific">Paramecium tetraurelia</name>
    <dbReference type="NCBI Taxonomy" id="5888"/>
    <lineage>
        <taxon>Eukaryota</taxon>
        <taxon>Sar</taxon>
        <taxon>Alveolata</taxon>
        <taxon>Ciliophora</taxon>
        <taxon>Intramacronucleata</taxon>
        <taxon>Oligohymenophorea</taxon>
        <taxon>Peniculida</taxon>
        <taxon>Parameciidae</taxon>
        <taxon>Paramecium</taxon>
    </lineage>
</organism>
<gene>
    <name evidence="1" type="ORF">GSPATT00014760001</name>
</gene>
<dbReference type="KEGG" id="ptm:GSPATT00014760001"/>
<name>A0D9W1_PARTE</name>
<dbReference type="HOGENOM" id="CLU_249778_0_0_1"/>
<dbReference type="RefSeq" id="XP_001447225.1">
    <property type="nucleotide sequence ID" value="XM_001447188.1"/>
</dbReference>
<reference evidence="1 2" key="1">
    <citation type="journal article" date="2006" name="Nature">
        <title>Global trends of whole-genome duplications revealed by the ciliate Paramecium tetraurelia.</title>
        <authorList>
            <consortium name="Genoscope"/>
            <person name="Aury J.-M."/>
            <person name="Jaillon O."/>
            <person name="Duret L."/>
            <person name="Noel B."/>
            <person name="Jubin C."/>
            <person name="Porcel B.M."/>
            <person name="Segurens B."/>
            <person name="Daubin V."/>
            <person name="Anthouard V."/>
            <person name="Aiach N."/>
            <person name="Arnaiz O."/>
            <person name="Billaut A."/>
            <person name="Beisson J."/>
            <person name="Blanc I."/>
            <person name="Bouhouche K."/>
            <person name="Camara F."/>
            <person name="Duharcourt S."/>
            <person name="Guigo R."/>
            <person name="Gogendeau D."/>
            <person name="Katinka M."/>
            <person name="Keller A.-M."/>
            <person name="Kissmehl R."/>
            <person name="Klotz C."/>
            <person name="Koll F."/>
            <person name="Le Moue A."/>
            <person name="Lepere C."/>
            <person name="Malinsky S."/>
            <person name="Nowacki M."/>
            <person name="Nowak J.K."/>
            <person name="Plattner H."/>
            <person name="Poulain J."/>
            <person name="Ruiz F."/>
            <person name="Serrano V."/>
            <person name="Zagulski M."/>
            <person name="Dessen P."/>
            <person name="Betermier M."/>
            <person name="Weissenbach J."/>
            <person name="Scarpelli C."/>
            <person name="Schachter V."/>
            <person name="Sperling L."/>
            <person name="Meyer E."/>
            <person name="Cohen J."/>
            <person name="Wincker P."/>
        </authorList>
    </citation>
    <scope>NUCLEOTIDE SEQUENCE [LARGE SCALE GENOMIC DNA]</scope>
    <source>
        <strain evidence="1 2">Stock d4-2</strain>
    </source>
</reference>
<evidence type="ECO:0000313" key="2">
    <source>
        <dbReference type="Proteomes" id="UP000000600"/>
    </source>
</evidence>
<evidence type="ECO:0000313" key="1">
    <source>
        <dbReference type="EMBL" id="CAK79828.1"/>
    </source>
</evidence>
<protein>
    <recommendedName>
        <fullName evidence="3">Nucleoporin Nup133/Nup155-like N-terminal domain-containing protein</fullName>
    </recommendedName>
</protein>
<sequence length="1479" mass="175788">MLHAKPKAQTQQVLFQDLKSKKSSTSFNPINTLFGNQQTVHLPNNLCIHSQIHLAIPLYRGHFVNFHHEAIAINDNYSLSGIQDGFLYFVVNQKKMQFYFYSPLQDDLNYYYNTVNISNLLQDNQKYKFPFRFKEQEIGHLDYITAVGFQQVDDVWTMAIASEFYIFLYTFTADLDNFQLLKQVFNVNGEIINQILFFQDNLIYGGSSGTLTCKSIDTAQNYTVQLKEKIKRQFNRIFKDLTPWSSQQGLIQLELQEEFNICYGLFEKLDKNENVEDTFITIYDIGLQGELFQEIITIKQSHLYNSNMEFKAVFDYHNLQFYHAFFERQYQTNKIVLIITTKDQLQLHLLFELQNRTINEINQFKQRSSNSNVTQQQYIKLKPEFQIIQIKNPYMKIDTTIPYGVCLDESRIQYKQKEMLTIQQSQILKSVYKEEQLSLFHLDNYIIAQFLDMAHIQYLRNLEQQITKYNSYNQIQYSIYRDTSKEAIEKIELNCKNSKDIINYENGNDMLKNKNGNDIPKNIYNIGKMTVNRVFNHFDINESQLYNLPEHYICIADNTVEFIVRKRPIDCFFTAIKVTHYDFIDQVDADFPLEKLVRAYGIEESCAQILQIIIQEEQNFYINVELQHQYQLDLQKAYQRIHYSENIQKFFDDNEKIPNWVTGQVYVRKGAIIKEKALKAYFALIKRSLINEDRNQKSKKVSSTTSLIWKILAPLTTKKFINEKVYNLECNKPIESYSIQQLQTVFKQIEKLIKLFENEPNYFQQLKSQRNDLQVDEQNQFQNYKNGFSKYIYETFEQSTRLDISRSTNYSDQSLAVTVNVDVEYNQMKVLYSFCKKIKQLLQFLIYFFGELQGIRNIINGYQNKPQLFELSIKSVLSGDNVGNLTLKQLMIHIIKSDKTKFREAAQYMNHHFPDFFTIADFKISLVQNLFDEILTFSAQKNLIKLNQNEQINEKIKRILKLSKAPQITIDKVLDKREIFLYYKDLQPELQDQLLEALKLIEEVAILIEHSYLTQCFKNYMYPFATFKFYIQYLAQKCQQQEKDQSSDEYCNCIMDLIEQFNNLIKYYLNPPKGLTKAQTKEILIESLQLLNQFQLIKPTEAIANNILKHQLKEFIQYIDYNQEMDLQCSNDLEKLQMQKKQFIAKASKGNSEVYPQLIQILLKLAQFSLTQCPEMNLEDIQIKLPIKKRLRYVNKAQEFIRTFQKNAQGIDINEVEKQAQNLSKLLFLQDIMYDYIVTNENQSQIYHAEKRRILLEICDPKVILQFFEDNNIYFGQLLCLDYLENFLGKSFCTTKENIEQLWIKFIYKAYEESNEWPTDVLKRQMKLLFENLINNQKYIQLEKMTETIELINTKICQDLQVTQLTTWLFFEILLSHDIKEIDLVRIYLAHYKDHVQILNNPIYQRLEIEQIHTFKLQLIQQILILLEALKKLKCDQEQTSSLIRQFRNAFENDYRNLMDDELYDGKVIEQIKMRVDSL</sequence>
<dbReference type="EMBL" id="CT868341">
    <property type="protein sequence ID" value="CAK79828.1"/>
    <property type="molecule type" value="Genomic_DNA"/>
</dbReference>
<dbReference type="Proteomes" id="UP000000600">
    <property type="component" value="Unassembled WGS sequence"/>
</dbReference>
<dbReference type="InParanoid" id="A0D9W1"/>
<dbReference type="GeneID" id="5033010"/>
<dbReference type="OrthoDB" id="293026at2759"/>
<accession>A0D9W1</accession>
<dbReference type="OMA" id="DEYCNCI"/>